<keyword evidence="5" id="KW-0539">Nucleus</keyword>
<dbReference type="PANTHER" id="PTHR15138:SF14">
    <property type="entry name" value="TRANSCRIPTION INITIATION FACTOR TFIID SUBUNIT 4"/>
    <property type="match status" value="1"/>
</dbReference>
<dbReference type="Proteomes" id="UP001206925">
    <property type="component" value="Unassembled WGS sequence"/>
</dbReference>
<dbReference type="GO" id="GO:0016251">
    <property type="term" value="F:RNA polymerase II general transcription initiation factor activity"/>
    <property type="evidence" value="ECO:0007669"/>
    <property type="project" value="TreeGrafter"/>
</dbReference>
<feature type="compositionally biased region" description="Polar residues" evidence="7">
    <location>
        <begin position="149"/>
        <end position="170"/>
    </location>
</feature>
<keyword evidence="3" id="KW-0805">Transcription regulation</keyword>
<keyword evidence="10" id="KW-1185">Reference proteome</keyword>
<dbReference type="Gene3D" id="1.10.20.10">
    <property type="entry name" value="Histone, subunit A"/>
    <property type="match status" value="1"/>
</dbReference>
<evidence type="ECO:0000313" key="10">
    <source>
        <dbReference type="Proteomes" id="UP001206925"/>
    </source>
</evidence>
<proteinExistence type="inferred from homology"/>
<evidence type="ECO:0000256" key="5">
    <source>
        <dbReference type="ARBA" id="ARBA00023242"/>
    </source>
</evidence>
<gene>
    <name evidence="9" type="ORF">M8C21_007256</name>
</gene>
<evidence type="ECO:0000256" key="2">
    <source>
        <dbReference type="ARBA" id="ARBA00006178"/>
    </source>
</evidence>
<comment type="similarity">
    <text evidence="2">Belongs to the TAF4 family.</text>
</comment>
<feature type="compositionally biased region" description="Polar residues" evidence="7">
    <location>
        <begin position="14"/>
        <end position="40"/>
    </location>
</feature>
<keyword evidence="4" id="KW-0804">Transcription</keyword>
<dbReference type="CDD" id="cd08045">
    <property type="entry name" value="HFD_TAF4"/>
    <property type="match status" value="1"/>
</dbReference>
<feature type="region of interest" description="Disordered" evidence="7">
    <location>
        <begin position="140"/>
        <end position="198"/>
    </location>
</feature>
<feature type="compositionally biased region" description="Polar residues" evidence="7">
    <location>
        <begin position="477"/>
        <end position="488"/>
    </location>
</feature>
<reference evidence="9" key="1">
    <citation type="submission" date="2022-06" db="EMBL/GenBank/DDBJ databases">
        <title>Uncovering the hologenomic basis of an extraordinary plant invasion.</title>
        <authorList>
            <person name="Bieker V.C."/>
            <person name="Martin M.D."/>
            <person name="Gilbert T."/>
            <person name="Hodgins K."/>
            <person name="Battlay P."/>
            <person name="Petersen B."/>
            <person name="Wilson J."/>
        </authorList>
    </citation>
    <scope>NUCLEOTIDE SEQUENCE</scope>
    <source>
        <strain evidence="9">AA19_3_7</strain>
        <tissue evidence="9">Leaf</tissue>
    </source>
</reference>
<evidence type="ECO:0000256" key="3">
    <source>
        <dbReference type="ARBA" id="ARBA00023015"/>
    </source>
</evidence>
<evidence type="ECO:0000256" key="4">
    <source>
        <dbReference type="ARBA" id="ARBA00023163"/>
    </source>
</evidence>
<feature type="region of interest" description="Disordered" evidence="7">
    <location>
        <begin position="1"/>
        <end position="70"/>
    </location>
</feature>
<dbReference type="PANTHER" id="PTHR15138">
    <property type="entry name" value="TRANSCRIPTION INITIATION FACTOR TFIID SUBUNIT 4"/>
    <property type="match status" value="1"/>
</dbReference>
<evidence type="ECO:0000256" key="1">
    <source>
        <dbReference type="ARBA" id="ARBA00004123"/>
    </source>
</evidence>
<feature type="domain" description="Transcription initiation factor TFIID component TAF4 C-terminal" evidence="8">
    <location>
        <begin position="267"/>
        <end position="398"/>
    </location>
</feature>
<feature type="compositionally biased region" description="Polar residues" evidence="7">
    <location>
        <begin position="215"/>
        <end position="227"/>
    </location>
</feature>
<feature type="region of interest" description="Disordered" evidence="7">
    <location>
        <begin position="431"/>
        <end position="489"/>
    </location>
</feature>
<protein>
    <recommendedName>
        <fullName evidence="8">Transcription initiation factor TFIID component TAF4 C-terminal domain-containing protein</fullName>
    </recommendedName>
</protein>
<name>A0AAD5CJR3_AMBAR</name>
<dbReference type="Pfam" id="PF05236">
    <property type="entry name" value="TAF4"/>
    <property type="match status" value="1"/>
</dbReference>
<dbReference type="InterPro" id="IPR045144">
    <property type="entry name" value="TAF4"/>
</dbReference>
<dbReference type="EMBL" id="JAMZMK010008074">
    <property type="protein sequence ID" value="KAI7742115.1"/>
    <property type="molecule type" value="Genomic_DNA"/>
</dbReference>
<evidence type="ECO:0000313" key="9">
    <source>
        <dbReference type="EMBL" id="KAI7742115.1"/>
    </source>
</evidence>
<comment type="function">
    <text evidence="6">TAFs are components of the transcription factor IID (TFIID) complex that is essential for mediating regulation of RNA polymerase transcription.</text>
</comment>
<organism evidence="9 10">
    <name type="scientific">Ambrosia artemisiifolia</name>
    <name type="common">Common ragweed</name>
    <dbReference type="NCBI Taxonomy" id="4212"/>
    <lineage>
        <taxon>Eukaryota</taxon>
        <taxon>Viridiplantae</taxon>
        <taxon>Streptophyta</taxon>
        <taxon>Embryophyta</taxon>
        <taxon>Tracheophyta</taxon>
        <taxon>Spermatophyta</taxon>
        <taxon>Magnoliopsida</taxon>
        <taxon>eudicotyledons</taxon>
        <taxon>Gunneridae</taxon>
        <taxon>Pentapetalae</taxon>
        <taxon>asterids</taxon>
        <taxon>campanulids</taxon>
        <taxon>Asterales</taxon>
        <taxon>Asteraceae</taxon>
        <taxon>Asteroideae</taxon>
        <taxon>Heliantheae alliance</taxon>
        <taxon>Heliantheae</taxon>
        <taxon>Ambrosia</taxon>
    </lineage>
</organism>
<dbReference type="GO" id="GO:0006367">
    <property type="term" value="P:transcription initiation at RNA polymerase II promoter"/>
    <property type="evidence" value="ECO:0007669"/>
    <property type="project" value="TreeGrafter"/>
</dbReference>
<dbReference type="GO" id="GO:0046982">
    <property type="term" value="F:protein heterodimerization activity"/>
    <property type="evidence" value="ECO:0007669"/>
    <property type="project" value="InterPro"/>
</dbReference>
<dbReference type="GO" id="GO:0003677">
    <property type="term" value="F:DNA binding"/>
    <property type="evidence" value="ECO:0007669"/>
    <property type="project" value="TreeGrafter"/>
</dbReference>
<evidence type="ECO:0000259" key="8">
    <source>
        <dbReference type="Pfam" id="PF05236"/>
    </source>
</evidence>
<evidence type="ECO:0000256" key="7">
    <source>
        <dbReference type="SAM" id="MobiDB-lite"/>
    </source>
</evidence>
<sequence>MNLNRFSHLAQLSVKRNTQKSSASVATSSIRRSSDSNTRPTENKSQKTQLMEHQSDSRGVQHMGFPQSSFSTYRYPSGNYHTGASPNTNMSSVSLQTRQGPVHPVRMHGGGSTHFISSLPNLSRWQPSMHENQSLMSSMAYGGPDHMDQTNGQQQKSQVSASQGPSSFLQASGVPGSSKDNTFDMLSSMHGFSKPVDKPGLRSITAQLELQHASAGNLSSEAGSNAKTPPKKATVAQKKPLEVPHVSSLSKRQKVCGAFSDQSIEPFNDVTAVSGVDLREEEEQLFSGFNEENRVSEDARKLVQEEEERLFLQKVPLQKKVAEIMSKCGVKNKSNDVERCISWCVKERMHGLITNLTRVSKQRVDIEKPRHRTVITSDIRQQIMSLNQKAREECDEKQVNKVEDDKSRTADANVAARAALGGHDMLSKWQLKAEQARQKRKGGPGAVSASKPSLDVGFGSKPEPTSEKNSTKDNPERTSGSVTTTSGPISIPLRRTISVKDVISVLGRETQMSRSILIHRLYANV</sequence>
<feature type="region of interest" description="Disordered" evidence="7">
    <location>
        <begin position="215"/>
        <end position="246"/>
    </location>
</feature>
<evidence type="ECO:0000256" key="6">
    <source>
        <dbReference type="ARBA" id="ARBA00058775"/>
    </source>
</evidence>
<dbReference type="AlphaFoldDB" id="A0AAD5CJR3"/>
<dbReference type="FunFam" id="1.10.20.10:FF:000015">
    <property type="entry name" value="Transcription initiation factor TFIID subunit 4B"/>
    <property type="match status" value="1"/>
</dbReference>
<comment type="caution">
    <text evidence="9">The sequence shown here is derived from an EMBL/GenBank/DDBJ whole genome shotgun (WGS) entry which is preliminary data.</text>
</comment>
<comment type="subcellular location">
    <subcellularLocation>
        <location evidence="1">Nucleus</location>
    </subcellularLocation>
</comment>
<dbReference type="InterPro" id="IPR007900">
    <property type="entry name" value="TAF4_C"/>
</dbReference>
<feature type="region of interest" description="Disordered" evidence="7">
    <location>
        <begin position="389"/>
        <end position="410"/>
    </location>
</feature>
<feature type="compositionally biased region" description="Basic and acidic residues" evidence="7">
    <location>
        <begin position="389"/>
        <end position="409"/>
    </location>
</feature>
<dbReference type="GO" id="GO:0005669">
    <property type="term" value="C:transcription factor TFIID complex"/>
    <property type="evidence" value="ECO:0007669"/>
    <property type="project" value="InterPro"/>
</dbReference>
<dbReference type="InterPro" id="IPR009072">
    <property type="entry name" value="Histone-fold"/>
</dbReference>
<feature type="compositionally biased region" description="Basic and acidic residues" evidence="7">
    <location>
        <begin position="464"/>
        <end position="476"/>
    </location>
</feature>
<accession>A0AAD5CJR3</accession>